<dbReference type="RefSeq" id="WP_424605744.1">
    <property type="nucleotide sequence ID" value="NZ_JBNAVA010000006.1"/>
</dbReference>
<name>A0A2J6WRA7_9BACT</name>
<accession>A0A2J6WRA7</accession>
<evidence type="ECO:0000313" key="1">
    <source>
        <dbReference type="EMBL" id="PMP72914.1"/>
    </source>
</evidence>
<protein>
    <recommendedName>
        <fullName evidence="3">Outer membrane protein beta-barrel domain-containing protein</fullName>
    </recommendedName>
</protein>
<dbReference type="AlphaFoldDB" id="A0A2J6WRA7"/>
<organism evidence="1 2">
    <name type="scientific">Calditerrivibrio nitroreducens</name>
    <dbReference type="NCBI Taxonomy" id="477976"/>
    <lineage>
        <taxon>Bacteria</taxon>
        <taxon>Pseudomonadati</taxon>
        <taxon>Deferribacterota</taxon>
        <taxon>Deferribacteres</taxon>
        <taxon>Deferribacterales</taxon>
        <taxon>Calditerrivibrionaceae</taxon>
    </lineage>
</organism>
<gene>
    <name evidence="1" type="ORF">C0187_00645</name>
</gene>
<sequence>MKKILGSIAFFLVTSIFSYSYAKDIQFSSDYTNQMFKDLARDFGVALAFNPMAPAEPLGITGFDISVETTFTEVDQNKDYWKKIFKDQDAWPIIPVPRLHAMKGLPMNIDVGAMYSKVPGSDIQLWGVELKYAILSGTPITPAVAIRGAFSKLEGLDELDINTQQIDLSISKGILFLTPYAGVTALRVNASESSKYVDLDDVHEMIYRAFAGISVTPFPFLNFTVEGSAGQVKQLGIKLGIRW</sequence>
<dbReference type="Proteomes" id="UP000242881">
    <property type="component" value="Unassembled WGS sequence"/>
</dbReference>
<comment type="caution">
    <text evidence="1">The sequence shown here is derived from an EMBL/GenBank/DDBJ whole genome shotgun (WGS) entry which is preliminary data.</text>
</comment>
<reference evidence="1 2" key="1">
    <citation type="submission" date="2018-01" db="EMBL/GenBank/DDBJ databases">
        <title>Metagenomic assembled genomes from two thermal pools in the Uzon Caldera, Kamchatka, Russia.</title>
        <authorList>
            <person name="Wilkins L."/>
            <person name="Ettinger C."/>
        </authorList>
    </citation>
    <scope>NUCLEOTIDE SEQUENCE [LARGE SCALE GENOMIC DNA]</scope>
    <source>
        <strain evidence="1">ZAV-05</strain>
    </source>
</reference>
<dbReference type="EMBL" id="PNIN01000012">
    <property type="protein sequence ID" value="PMP72914.1"/>
    <property type="molecule type" value="Genomic_DNA"/>
</dbReference>
<evidence type="ECO:0000313" key="2">
    <source>
        <dbReference type="Proteomes" id="UP000242881"/>
    </source>
</evidence>
<proteinExistence type="predicted"/>
<evidence type="ECO:0008006" key="3">
    <source>
        <dbReference type="Google" id="ProtNLM"/>
    </source>
</evidence>